<feature type="transmembrane region" description="Helical" evidence="6">
    <location>
        <begin position="438"/>
        <end position="461"/>
    </location>
</feature>
<evidence type="ECO:0000256" key="3">
    <source>
        <dbReference type="ARBA" id="ARBA00022989"/>
    </source>
</evidence>
<evidence type="ECO:0000256" key="2">
    <source>
        <dbReference type="ARBA" id="ARBA00022692"/>
    </source>
</evidence>
<evidence type="ECO:0000256" key="1">
    <source>
        <dbReference type="ARBA" id="ARBA00004651"/>
    </source>
</evidence>
<dbReference type="AlphaFoldDB" id="A0A2T0Q527"/>
<feature type="transmembrane region" description="Helical" evidence="6">
    <location>
        <begin position="467"/>
        <end position="487"/>
    </location>
</feature>
<feature type="compositionally biased region" description="Low complexity" evidence="5">
    <location>
        <begin position="25"/>
        <end position="35"/>
    </location>
</feature>
<dbReference type="InterPro" id="IPR011701">
    <property type="entry name" value="MFS"/>
</dbReference>
<feature type="transmembrane region" description="Helical" evidence="6">
    <location>
        <begin position="90"/>
        <end position="109"/>
    </location>
</feature>
<comment type="caution">
    <text evidence="8">The sequence shown here is derived from an EMBL/GenBank/DDBJ whole genome shotgun (WGS) entry which is preliminary data.</text>
</comment>
<name>A0A2T0Q527_9ACTN</name>
<reference evidence="8 9" key="1">
    <citation type="submission" date="2018-03" db="EMBL/GenBank/DDBJ databases">
        <title>Genomic Encyclopedia of Archaeal and Bacterial Type Strains, Phase II (KMG-II): from individual species to whole genera.</title>
        <authorList>
            <person name="Goeker M."/>
        </authorList>
    </citation>
    <scope>NUCLEOTIDE SEQUENCE [LARGE SCALE GENOMIC DNA]</scope>
    <source>
        <strain evidence="8 9">DSM 45601</strain>
    </source>
</reference>
<dbReference type="SUPFAM" id="SSF103473">
    <property type="entry name" value="MFS general substrate transporter"/>
    <property type="match status" value="1"/>
</dbReference>
<feature type="transmembrane region" description="Helical" evidence="6">
    <location>
        <begin position="318"/>
        <end position="342"/>
    </location>
</feature>
<feature type="compositionally biased region" description="Basic residues" evidence="5">
    <location>
        <begin position="36"/>
        <end position="49"/>
    </location>
</feature>
<proteinExistence type="predicted"/>
<evidence type="ECO:0000259" key="7">
    <source>
        <dbReference type="PROSITE" id="PS50850"/>
    </source>
</evidence>
<evidence type="ECO:0000256" key="4">
    <source>
        <dbReference type="ARBA" id="ARBA00023136"/>
    </source>
</evidence>
<dbReference type="InterPro" id="IPR020846">
    <property type="entry name" value="MFS_dom"/>
</dbReference>
<evidence type="ECO:0000313" key="9">
    <source>
        <dbReference type="Proteomes" id="UP000237846"/>
    </source>
</evidence>
<feature type="transmembrane region" description="Helical" evidence="6">
    <location>
        <begin position="205"/>
        <end position="226"/>
    </location>
</feature>
<dbReference type="InterPro" id="IPR036259">
    <property type="entry name" value="MFS_trans_sf"/>
</dbReference>
<evidence type="ECO:0000256" key="6">
    <source>
        <dbReference type="SAM" id="Phobius"/>
    </source>
</evidence>
<keyword evidence="2 6" id="KW-0812">Transmembrane</keyword>
<dbReference type="PANTHER" id="PTHR42718:SF48">
    <property type="entry name" value="CONSERVED TWO-DOMAIN MEMBRANE PROTEIN-RELATED"/>
    <property type="match status" value="1"/>
</dbReference>
<dbReference type="Proteomes" id="UP000237846">
    <property type="component" value="Unassembled WGS sequence"/>
</dbReference>
<organism evidence="8 9">
    <name type="scientific">Allonocardiopsis opalescens</name>
    <dbReference type="NCBI Taxonomy" id="1144618"/>
    <lineage>
        <taxon>Bacteria</taxon>
        <taxon>Bacillati</taxon>
        <taxon>Actinomycetota</taxon>
        <taxon>Actinomycetes</taxon>
        <taxon>Streptosporangiales</taxon>
        <taxon>Allonocardiopsis</taxon>
    </lineage>
</organism>
<evidence type="ECO:0000256" key="5">
    <source>
        <dbReference type="SAM" id="MobiDB-lite"/>
    </source>
</evidence>
<dbReference type="Gene3D" id="1.20.1250.20">
    <property type="entry name" value="MFS general substrate transporter like domains"/>
    <property type="match status" value="1"/>
</dbReference>
<protein>
    <submittedName>
        <fullName evidence="8">Putative MFS family arabinose efflux permease</fullName>
    </submittedName>
</protein>
<feature type="transmembrane region" description="Helical" evidence="6">
    <location>
        <begin position="406"/>
        <end position="426"/>
    </location>
</feature>
<keyword evidence="9" id="KW-1185">Reference proteome</keyword>
<accession>A0A2T0Q527</accession>
<dbReference type="PANTHER" id="PTHR42718">
    <property type="entry name" value="MAJOR FACILITATOR SUPERFAMILY MULTIDRUG TRANSPORTER MFSC"/>
    <property type="match status" value="1"/>
</dbReference>
<dbReference type="Gene3D" id="1.20.1720.10">
    <property type="entry name" value="Multidrug resistance protein D"/>
    <property type="match status" value="1"/>
</dbReference>
<dbReference type="GO" id="GO:0005886">
    <property type="term" value="C:plasma membrane"/>
    <property type="evidence" value="ECO:0007669"/>
    <property type="project" value="UniProtKB-SubCell"/>
</dbReference>
<keyword evidence="4 6" id="KW-0472">Membrane</keyword>
<gene>
    <name evidence="8" type="ORF">CLV72_104472</name>
</gene>
<feature type="transmembrane region" description="Helical" evidence="6">
    <location>
        <begin position="276"/>
        <end position="297"/>
    </location>
</feature>
<comment type="subcellular location">
    <subcellularLocation>
        <location evidence="1">Cell membrane</location>
        <topology evidence="1">Multi-pass membrane protein</topology>
    </subcellularLocation>
</comment>
<feature type="region of interest" description="Disordered" evidence="5">
    <location>
        <begin position="1"/>
        <end position="49"/>
    </location>
</feature>
<feature type="domain" description="Major facilitator superfamily (MFS) profile" evidence="7">
    <location>
        <begin position="55"/>
        <end position="491"/>
    </location>
</feature>
<feature type="transmembrane region" description="Helical" evidence="6">
    <location>
        <begin position="379"/>
        <end position="400"/>
    </location>
</feature>
<dbReference type="EMBL" id="PVZC01000004">
    <property type="protein sequence ID" value="PRX98892.1"/>
    <property type="molecule type" value="Genomic_DNA"/>
</dbReference>
<dbReference type="Pfam" id="PF07690">
    <property type="entry name" value="MFS_1"/>
    <property type="match status" value="1"/>
</dbReference>
<feature type="transmembrane region" description="Helical" evidence="6">
    <location>
        <begin position="121"/>
        <end position="140"/>
    </location>
</feature>
<feature type="transmembrane region" description="Helical" evidence="6">
    <location>
        <begin position="179"/>
        <end position="199"/>
    </location>
</feature>
<feature type="transmembrane region" description="Helical" evidence="6">
    <location>
        <begin position="354"/>
        <end position="372"/>
    </location>
</feature>
<feature type="transmembrane region" description="Helical" evidence="6">
    <location>
        <begin position="251"/>
        <end position="270"/>
    </location>
</feature>
<feature type="transmembrane region" description="Helical" evidence="6">
    <location>
        <begin position="55"/>
        <end position="78"/>
    </location>
</feature>
<keyword evidence="3 6" id="KW-1133">Transmembrane helix</keyword>
<dbReference type="PROSITE" id="PS50850">
    <property type="entry name" value="MFS"/>
    <property type="match status" value="1"/>
</dbReference>
<feature type="transmembrane region" description="Helical" evidence="6">
    <location>
        <begin position="146"/>
        <end position="167"/>
    </location>
</feature>
<dbReference type="GO" id="GO:0022857">
    <property type="term" value="F:transmembrane transporter activity"/>
    <property type="evidence" value="ECO:0007669"/>
    <property type="project" value="InterPro"/>
</dbReference>
<evidence type="ECO:0000313" key="8">
    <source>
        <dbReference type="EMBL" id="PRX98892.1"/>
    </source>
</evidence>
<sequence>MPPAPSRGAVPVPASPTDLRDDARPYAPGAPAGAAVRRRKGRTMRGQGRARRAPAFGAVALGVFCVQLDAFALNLALPDLAGDLGADTESIGWAVGVYLLAAGTLMIPAGRLGDRLGHHRVLTAGLALFGAASAACALAPDLPALLAARAAQGAGAAAIMPAGLALLTTAFPPGARSRATGWALGIGGAATAAGPFIGGAVTEGFGWPGVFWLNVPLTALAVLTAARSRPGAAAAAVDPSAGSGVGGRRRIGLLGLLAGTGALGWVAAYAEGAPAWGRLSGAAVAVPAAAAVLLLVFGAARRAASGPPDLALLREGPFAALTAAGSVANAAAVVFLFAVPLALQEDWDLGPGQAGLAFLAPAAAMALAGPVAGRVPPAWAPGVLAGCLCGGSAALWAVPAAGSPGALLPAAVCCGGLLGAANALTLTATQAVVRPERAGAASGLTKTAVTVTGGLGLGLTGAADTPAALAAVAAACLAAGLALALWAHRRHGRA</sequence>